<dbReference type="EMBL" id="VUMU01000003">
    <property type="protein sequence ID" value="MST57347.1"/>
    <property type="molecule type" value="Genomic_DNA"/>
</dbReference>
<keyword evidence="3" id="KW-1185">Reference proteome</keyword>
<dbReference type="Pfam" id="PF20069">
    <property type="entry name" value="DUF6465"/>
    <property type="match status" value="1"/>
</dbReference>
<reference evidence="2 3" key="1">
    <citation type="submission" date="2019-08" db="EMBL/GenBank/DDBJ databases">
        <title>In-depth cultivation of the pig gut microbiome towards novel bacterial diversity and tailored functional studies.</title>
        <authorList>
            <person name="Wylensek D."/>
            <person name="Hitch T.C.A."/>
            <person name="Clavel T."/>
        </authorList>
    </citation>
    <scope>NUCLEOTIDE SEQUENCE [LARGE SCALE GENOMIC DNA]</scope>
    <source>
        <strain evidence="2 3">WCA3-601-WT-6H</strain>
    </source>
</reference>
<feature type="region of interest" description="Disordered" evidence="1">
    <location>
        <begin position="20"/>
        <end position="92"/>
    </location>
</feature>
<dbReference type="GO" id="GO:0003677">
    <property type="term" value="F:DNA binding"/>
    <property type="evidence" value="ECO:0007669"/>
    <property type="project" value="UniProtKB-KW"/>
</dbReference>
<evidence type="ECO:0000313" key="3">
    <source>
        <dbReference type="Proteomes" id="UP000476055"/>
    </source>
</evidence>
<dbReference type="RefSeq" id="WP_154495318.1">
    <property type="nucleotide sequence ID" value="NZ_VUMU01000003.1"/>
</dbReference>
<dbReference type="InterPro" id="IPR046313">
    <property type="entry name" value="DUF6465"/>
</dbReference>
<accession>A0A6L5YI38</accession>
<gene>
    <name evidence="2" type="ORF">FYJ59_03675</name>
</gene>
<dbReference type="AlphaFoldDB" id="A0A6L5YI38"/>
<feature type="compositionally biased region" description="Basic and acidic residues" evidence="1">
    <location>
        <begin position="34"/>
        <end position="77"/>
    </location>
</feature>
<name>A0A6L5YI38_9FIRM</name>
<evidence type="ECO:0000313" key="2">
    <source>
        <dbReference type="EMBL" id="MST57347.1"/>
    </source>
</evidence>
<evidence type="ECO:0000256" key="1">
    <source>
        <dbReference type="SAM" id="MobiDB-lite"/>
    </source>
</evidence>
<keyword evidence="2" id="KW-0238">DNA-binding</keyword>
<dbReference type="Proteomes" id="UP000476055">
    <property type="component" value="Unassembled WGS sequence"/>
</dbReference>
<sequence length="156" mass="16924">MAIVKKTVAPVAAAKVEAPKAEVKKAAPTTPVKTETKTAAKEAEKAPVAKAEVKAPVKAEVKKPAAKKETAKKETAKKAPAKKPAAKKAELKSEISVQFGGKSYSQEDLLKIAKDVWKYDLKQKAADLTSVELYVKPEENMVYYVMNKETTGSFYI</sequence>
<proteinExistence type="predicted"/>
<comment type="caution">
    <text evidence="2">The sequence shown here is derived from an EMBL/GenBank/DDBJ whole genome shotgun (WGS) entry which is preliminary data.</text>
</comment>
<organism evidence="2 3">
    <name type="scientific">Waltera intestinalis</name>
    <dbReference type="NCBI Taxonomy" id="2606635"/>
    <lineage>
        <taxon>Bacteria</taxon>
        <taxon>Bacillati</taxon>
        <taxon>Bacillota</taxon>
        <taxon>Clostridia</taxon>
        <taxon>Lachnospirales</taxon>
        <taxon>Lachnospiraceae</taxon>
        <taxon>Waltera</taxon>
    </lineage>
</organism>
<protein>
    <submittedName>
        <fullName evidence="2">DNA-binding protein</fullName>
    </submittedName>
</protein>